<protein>
    <recommendedName>
        <fullName evidence="1">Smr domain-containing protein</fullName>
    </recommendedName>
</protein>
<reference evidence="2" key="1">
    <citation type="journal article" date="2015" name="Nature">
        <title>Complex archaea that bridge the gap between prokaryotes and eukaryotes.</title>
        <authorList>
            <person name="Spang A."/>
            <person name="Saw J.H."/>
            <person name="Jorgensen S.L."/>
            <person name="Zaremba-Niedzwiedzka K."/>
            <person name="Martijn J."/>
            <person name="Lind A.E."/>
            <person name="van Eijk R."/>
            <person name="Schleper C."/>
            <person name="Guy L."/>
            <person name="Ettema T.J."/>
        </authorList>
    </citation>
    <scope>NUCLEOTIDE SEQUENCE</scope>
</reference>
<dbReference type="AlphaFoldDB" id="A0A0F9SBK6"/>
<dbReference type="Pfam" id="PF01713">
    <property type="entry name" value="Smr"/>
    <property type="match status" value="1"/>
</dbReference>
<name>A0A0F9SBK6_9ZZZZ</name>
<evidence type="ECO:0000259" key="1">
    <source>
        <dbReference type="Pfam" id="PF01713"/>
    </source>
</evidence>
<dbReference type="InterPro" id="IPR036063">
    <property type="entry name" value="Smr_dom_sf"/>
</dbReference>
<dbReference type="InterPro" id="IPR002625">
    <property type="entry name" value="Smr_dom"/>
</dbReference>
<evidence type="ECO:0000313" key="2">
    <source>
        <dbReference type="EMBL" id="KKN64424.1"/>
    </source>
</evidence>
<proteinExistence type="predicted"/>
<feature type="domain" description="Smr" evidence="1">
    <location>
        <begin position="5"/>
        <end position="50"/>
    </location>
</feature>
<accession>A0A0F9SBK6</accession>
<dbReference type="EMBL" id="LAZR01000555">
    <property type="protein sequence ID" value="KKN64424.1"/>
    <property type="molecule type" value="Genomic_DNA"/>
</dbReference>
<organism evidence="2">
    <name type="scientific">marine sediment metagenome</name>
    <dbReference type="NCBI Taxonomy" id="412755"/>
    <lineage>
        <taxon>unclassified sequences</taxon>
        <taxon>metagenomes</taxon>
        <taxon>ecological metagenomes</taxon>
    </lineage>
</organism>
<sequence>MEIKIRGLELWEALEEISYCLEECQIKGIQEISIIHGYRKGQVLKNYIQSRGFLKEMKREGFQLKILMIYYLYLIFKFKVKYYDLI</sequence>
<comment type="caution">
    <text evidence="2">The sequence shown here is derived from an EMBL/GenBank/DDBJ whole genome shotgun (WGS) entry which is preliminary data.</text>
</comment>
<gene>
    <name evidence="2" type="ORF">LCGC14_0491670</name>
</gene>
<dbReference type="Gene3D" id="3.30.1370.110">
    <property type="match status" value="1"/>
</dbReference>